<keyword evidence="2" id="KW-0285">Flavoprotein</keyword>
<gene>
    <name evidence="6" type="ORF">D777_01156</name>
</gene>
<dbReference type="AlphaFoldDB" id="A0A072N5J2"/>
<evidence type="ECO:0000313" key="6">
    <source>
        <dbReference type="EMBL" id="KEF32522.1"/>
    </source>
</evidence>
<dbReference type="SUPFAM" id="SSF50475">
    <property type="entry name" value="FMN-binding split barrel"/>
    <property type="match status" value="1"/>
</dbReference>
<reference evidence="6 7" key="1">
    <citation type="submission" date="2012-12" db="EMBL/GenBank/DDBJ databases">
        <title>Genome assembly of Marinobacter sp. AK21.</title>
        <authorList>
            <person name="Khatri I."/>
            <person name="Kumar R."/>
            <person name="Vaidya B."/>
            <person name="Subramanian S."/>
            <person name="Pinnaka A."/>
        </authorList>
    </citation>
    <scope>NUCLEOTIDE SEQUENCE [LARGE SCALE GENOMIC DNA]</scope>
    <source>
        <strain evidence="6 7">AK21</strain>
    </source>
</reference>
<comment type="cofactor">
    <cofactor evidence="1">
        <name>FMN</name>
        <dbReference type="ChEBI" id="CHEBI:58210"/>
    </cofactor>
</comment>
<keyword evidence="3" id="KW-0288">FMN</keyword>
<dbReference type="InterPro" id="IPR002563">
    <property type="entry name" value="Flavin_Rdtase-like_dom"/>
</dbReference>
<dbReference type="EMBL" id="ANIE01000003">
    <property type="protein sequence ID" value="KEF32522.1"/>
    <property type="molecule type" value="Genomic_DNA"/>
</dbReference>
<comment type="caution">
    <text evidence="6">The sequence shown here is derived from an EMBL/GenBank/DDBJ whole genome shotgun (WGS) entry which is preliminary data.</text>
</comment>
<comment type="similarity">
    <text evidence="4">Belongs to the flavoredoxin family.</text>
</comment>
<dbReference type="GO" id="GO:0016646">
    <property type="term" value="F:oxidoreductase activity, acting on the CH-NH group of donors, NAD or NADP as acceptor"/>
    <property type="evidence" value="ECO:0007669"/>
    <property type="project" value="UniProtKB-ARBA"/>
</dbReference>
<dbReference type="Pfam" id="PF01613">
    <property type="entry name" value="Flavin_Reduct"/>
    <property type="match status" value="1"/>
</dbReference>
<evidence type="ECO:0000256" key="2">
    <source>
        <dbReference type="ARBA" id="ARBA00022630"/>
    </source>
</evidence>
<accession>A0A072N5J2</accession>
<evidence type="ECO:0000256" key="1">
    <source>
        <dbReference type="ARBA" id="ARBA00001917"/>
    </source>
</evidence>
<name>A0A072N5J2_9GAMM</name>
<evidence type="ECO:0000259" key="5">
    <source>
        <dbReference type="SMART" id="SM00903"/>
    </source>
</evidence>
<dbReference type="STRING" id="1137280.D777_01156"/>
<dbReference type="InterPro" id="IPR012349">
    <property type="entry name" value="Split_barrel_FMN-bd"/>
</dbReference>
<dbReference type="Proteomes" id="UP000035057">
    <property type="component" value="Unassembled WGS sequence"/>
</dbReference>
<feature type="domain" description="Flavin reductase like" evidence="5">
    <location>
        <begin position="22"/>
        <end position="175"/>
    </location>
</feature>
<dbReference type="RefSeq" id="WP_036129213.1">
    <property type="nucleotide sequence ID" value="NZ_ANIE01000003.1"/>
</dbReference>
<organism evidence="6 7">
    <name type="scientific">Marinobacter nitratireducens</name>
    <dbReference type="NCBI Taxonomy" id="1137280"/>
    <lineage>
        <taxon>Bacteria</taxon>
        <taxon>Pseudomonadati</taxon>
        <taxon>Pseudomonadota</taxon>
        <taxon>Gammaproteobacteria</taxon>
        <taxon>Pseudomonadales</taxon>
        <taxon>Marinobacteraceae</taxon>
        <taxon>Marinobacter</taxon>
    </lineage>
</organism>
<protein>
    <recommendedName>
        <fullName evidence="5">Flavin reductase like domain-containing protein</fullName>
    </recommendedName>
</protein>
<proteinExistence type="inferred from homology"/>
<evidence type="ECO:0000256" key="3">
    <source>
        <dbReference type="ARBA" id="ARBA00022643"/>
    </source>
</evidence>
<dbReference type="PANTHER" id="PTHR33798:SF5">
    <property type="entry name" value="FLAVIN REDUCTASE LIKE DOMAIN-CONTAINING PROTEIN"/>
    <property type="match status" value="1"/>
</dbReference>
<evidence type="ECO:0000313" key="7">
    <source>
        <dbReference type="Proteomes" id="UP000035057"/>
    </source>
</evidence>
<dbReference type="Gene3D" id="2.30.110.10">
    <property type="entry name" value="Electron Transport, Fmn-binding Protein, Chain A"/>
    <property type="match status" value="1"/>
</dbReference>
<evidence type="ECO:0000256" key="4">
    <source>
        <dbReference type="ARBA" id="ARBA00038054"/>
    </source>
</evidence>
<dbReference type="SMART" id="SM00903">
    <property type="entry name" value="Flavin_Reduct"/>
    <property type="match status" value="1"/>
</dbReference>
<keyword evidence="7" id="KW-1185">Reference proteome</keyword>
<dbReference type="GO" id="GO:0010181">
    <property type="term" value="F:FMN binding"/>
    <property type="evidence" value="ECO:0007669"/>
    <property type="project" value="InterPro"/>
</dbReference>
<dbReference type="PATRIC" id="fig|1137280.3.peg.970"/>
<sequence>MFIDFEGMKPTDIYHVLTQTAIPRPVAWVLSENPDGGYNLAPFSFFTPITSNPPLVMLSVGHKPTDKTNKDTRVNIEQRKDFVLHIAHRELAGAVTETSRTLPLGESELDNLGLELVSFSGSRLPRLKDCRVAMACELEEIKEIGAGPQSLIFGRVKGVYLDDTVTSEDDKGRLKIRGDAIDPIGRLGGSEYVTFGEILKIPRPS</sequence>
<dbReference type="OrthoDB" id="9794638at2"/>
<dbReference type="PANTHER" id="PTHR33798">
    <property type="entry name" value="FLAVOPROTEIN OXYGENASE"/>
    <property type="match status" value="1"/>
</dbReference>